<organism evidence="1 2">
    <name type="scientific">Cognaticolwellia beringensis</name>
    <dbReference type="NCBI Taxonomy" id="1967665"/>
    <lineage>
        <taxon>Bacteria</taxon>
        <taxon>Pseudomonadati</taxon>
        <taxon>Pseudomonadota</taxon>
        <taxon>Gammaproteobacteria</taxon>
        <taxon>Alteromonadales</taxon>
        <taxon>Colwelliaceae</taxon>
        <taxon>Cognaticolwellia</taxon>
    </lineage>
</organism>
<evidence type="ECO:0000313" key="1">
    <source>
        <dbReference type="EMBL" id="ASP49742.1"/>
    </source>
</evidence>
<evidence type="ECO:0008006" key="3">
    <source>
        <dbReference type="Google" id="ProtNLM"/>
    </source>
</evidence>
<name>A0A222GDH2_9GAMM</name>
<dbReference type="Pfam" id="PF07963">
    <property type="entry name" value="N_methyl"/>
    <property type="match status" value="1"/>
</dbReference>
<sequence length="162" mass="17299">MKLKNTQGFTLIELVLVIVLLGILAATAAPKFINLKSDAIIANLNALEGSLKSANQLVYSKSIVQNETIGDGVISIGNVNVDTYYGSIKADALNIVNAIDSSFTVLTSPTASFTTNWGVYKVPNAGVQIFPNGYDISSNCLLYYIEADENNSAFYSQTTNGC</sequence>
<dbReference type="Gene3D" id="3.30.700.10">
    <property type="entry name" value="Glycoprotein, Type 4 Pilin"/>
    <property type="match status" value="1"/>
</dbReference>
<dbReference type="SUPFAM" id="SSF54523">
    <property type="entry name" value="Pili subunits"/>
    <property type="match status" value="1"/>
</dbReference>
<dbReference type="AlphaFoldDB" id="A0A222GDH2"/>
<protein>
    <recommendedName>
        <fullName evidence="3">Prepilin-type N-terminal cleavage/methylation domain-containing protein</fullName>
    </recommendedName>
</protein>
<dbReference type="NCBIfam" id="TIGR02532">
    <property type="entry name" value="IV_pilin_GFxxxE"/>
    <property type="match status" value="1"/>
</dbReference>
<dbReference type="InterPro" id="IPR012902">
    <property type="entry name" value="N_methyl_site"/>
</dbReference>
<dbReference type="InterPro" id="IPR045584">
    <property type="entry name" value="Pilin-like"/>
</dbReference>
<keyword evidence="2" id="KW-1185">Reference proteome</keyword>
<gene>
    <name evidence="1" type="ORF">B5D82_19380</name>
</gene>
<reference evidence="1 2" key="1">
    <citation type="submission" date="2017-08" db="EMBL/GenBank/DDBJ databases">
        <title>Complete genome of Colwellia sp. NB097-1, a psychrophile bacterium ioslated from Bering Sea.</title>
        <authorList>
            <person name="Chen X."/>
        </authorList>
    </citation>
    <scope>NUCLEOTIDE SEQUENCE [LARGE SCALE GENOMIC DNA]</scope>
    <source>
        <strain evidence="1 2">NB097-1</strain>
    </source>
</reference>
<evidence type="ECO:0000313" key="2">
    <source>
        <dbReference type="Proteomes" id="UP000202259"/>
    </source>
</evidence>
<proteinExistence type="predicted"/>
<dbReference type="KEGG" id="cber:B5D82_19380"/>
<dbReference type="OrthoDB" id="6262102at2"/>
<dbReference type="Proteomes" id="UP000202259">
    <property type="component" value="Chromosome"/>
</dbReference>
<accession>A0A222GDH2</accession>
<dbReference type="RefSeq" id="WP_081154095.1">
    <property type="nucleotide sequence ID" value="NZ_CP020465.1"/>
</dbReference>
<dbReference type="PROSITE" id="PS00409">
    <property type="entry name" value="PROKAR_NTER_METHYL"/>
    <property type="match status" value="1"/>
</dbReference>
<dbReference type="EMBL" id="CP020465">
    <property type="protein sequence ID" value="ASP49742.1"/>
    <property type="molecule type" value="Genomic_DNA"/>
</dbReference>